<reference evidence="2 3" key="1">
    <citation type="submission" date="2024-03" db="EMBL/GenBank/DDBJ databases">
        <title>Aureococcus anophagefferens CCMP1851 and Kratosvirus quantuckense: Draft genome of a second virus-susceptible host strain in the model system.</title>
        <authorList>
            <person name="Chase E."/>
            <person name="Truchon A.R."/>
            <person name="Schepens W."/>
            <person name="Wilhelm S.W."/>
        </authorList>
    </citation>
    <scope>NUCLEOTIDE SEQUENCE [LARGE SCALE GENOMIC DNA]</scope>
    <source>
        <strain evidence="2 3">CCMP1851</strain>
    </source>
</reference>
<gene>
    <name evidence="2" type="ORF">SO694_00006520</name>
</gene>
<evidence type="ECO:0000313" key="2">
    <source>
        <dbReference type="EMBL" id="KAK7250150.1"/>
    </source>
</evidence>
<dbReference type="EMBL" id="JBBJCI010000038">
    <property type="protein sequence ID" value="KAK7250150.1"/>
    <property type="molecule type" value="Genomic_DNA"/>
</dbReference>
<keyword evidence="3" id="KW-1185">Reference proteome</keyword>
<feature type="signal peptide" evidence="1">
    <location>
        <begin position="1"/>
        <end position="22"/>
    </location>
</feature>
<proteinExistence type="predicted"/>
<name>A0ABR1GAD4_AURAN</name>
<feature type="chain" id="PRO_5047403420" evidence="1">
    <location>
        <begin position="23"/>
        <end position="306"/>
    </location>
</feature>
<dbReference type="Proteomes" id="UP001363151">
    <property type="component" value="Unassembled WGS sequence"/>
</dbReference>
<sequence>MGSRPTPTTTLAALALLASTYALETPVTAAKLQWRQPVRQTTVALLTETEDAMQSAHAMWPVAVAMNDMLDGVGGDSVIAALPFATGAECRTFGLRRYVRAGAAWALASAASVGACRDAAEALCARTGFRDIALRCAELSVDVERRDGGVSLAGFPCEGASLDAGSVADLAAALKLPAAAVVFAGKTETGSLVVECADADALRTAARPSDLRGAKRWLLTAAESDDAFASRAFLDDASDDGLTPAACALALFWAARRDRPLDRPAALAHDGAALSLVLVPPKAPKFGGRKRKHVSRLPSVTVTLAP</sequence>
<accession>A0ABR1GAD4</accession>
<keyword evidence="1" id="KW-0732">Signal</keyword>
<evidence type="ECO:0000256" key="1">
    <source>
        <dbReference type="SAM" id="SignalP"/>
    </source>
</evidence>
<organism evidence="2 3">
    <name type="scientific">Aureococcus anophagefferens</name>
    <name type="common">Harmful bloom alga</name>
    <dbReference type="NCBI Taxonomy" id="44056"/>
    <lineage>
        <taxon>Eukaryota</taxon>
        <taxon>Sar</taxon>
        <taxon>Stramenopiles</taxon>
        <taxon>Ochrophyta</taxon>
        <taxon>Pelagophyceae</taxon>
        <taxon>Pelagomonadales</taxon>
        <taxon>Pelagomonadaceae</taxon>
        <taxon>Aureococcus</taxon>
    </lineage>
</organism>
<evidence type="ECO:0000313" key="3">
    <source>
        <dbReference type="Proteomes" id="UP001363151"/>
    </source>
</evidence>
<protein>
    <submittedName>
        <fullName evidence="2">Uncharacterized protein</fullName>
    </submittedName>
</protein>
<comment type="caution">
    <text evidence="2">The sequence shown here is derived from an EMBL/GenBank/DDBJ whole genome shotgun (WGS) entry which is preliminary data.</text>
</comment>